<dbReference type="PANTHER" id="PTHR12357">
    <property type="entry name" value="YTH YT521-B HOMOLOGY DOMAIN-CONTAINING"/>
    <property type="match status" value="1"/>
</dbReference>
<feature type="region of interest" description="Disordered" evidence="2">
    <location>
        <begin position="44"/>
        <end position="111"/>
    </location>
</feature>
<keyword evidence="6" id="KW-1185">Reference proteome</keyword>
<dbReference type="InterPro" id="IPR012677">
    <property type="entry name" value="Nucleotide-bd_a/b_plait_sf"/>
</dbReference>
<gene>
    <name evidence="5" type="ORF">FIBSPDRAFT_911636</name>
</gene>
<name>A0A166H789_9AGAM</name>
<evidence type="ECO:0000313" key="6">
    <source>
        <dbReference type="Proteomes" id="UP000076532"/>
    </source>
</evidence>
<dbReference type="OrthoDB" id="6103986at2759"/>
<reference evidence="5 6" key="1">
    <citation type="journal article" date="2016" name="Mol. Biol. Evol.">
        <title>Comparative Genomics of Early-Diverging Mushroom-Forming Fungi Provides Insights into the Origins of Lignocellulose Decay Capabilities.</title>
        <authorList>
            <person name="Nagy L.G."/>
            <person name="Riley R."/>
            <person name="Tritt A."/>
            <person name="Adam C."/>
            <person name="Daum C."/>
            <person name="Floudas D."/>
            <person name="Sun H."/>
            <person name="Yadav J.S."/>
            <person name="Pangilinan J."/>
            <person name="Larsson K.H."/>
            <person name="Matsuura K."/>
            <person name="Barry K."/>
            <person name="Labutti K."/>
            <person name="Kuo R."/>
            <person name="Ohm R.A."/>
            <person name="Bhattacharya S.S."/>
            <person name="Shirouzu T."/>
            <person name="Yoshinaga Y."/>
            <person name="Martin F.M."/>
            <person name="Grigoriev I.V."/>
            <person name="Hibbett D.S."/>
        </authorList>
    </citation>
    <scope>NUCLEOTIDE SEQUENCE [LARGE SCALE GENOMIC DNA]</scope>
    <source>
        <strain evidence="5 6">CBS 109695</strain>
    </source>
</reference>
<evidence type="ECO:0000256" key="2">
    <source>
        <dbReference type="SAM" id="MobiDB-lite"/>
    </source>
</evidence>
<evidence type="ECO:0000313" key="5">
    <source>
        <dbReference type="EMBL" id="KZP18558.1"/>
    </source>
</evidence>
<dbReference type="InterPro" id="IPR035979">
    <property type="entry name" value="RBD_domain_sf"/>
</dbReference>
<feature type="domain" description="YTH" evidence="4">
    <location>
        <begin position="307"/>
        <end position="444"/>
    </location>
</feature>
<feature type="region of interest" description="Disordered" evidence="2">
    <location>
        <begin position="612"/>
        <end position="647"/>
    </location>
</feature>
<feature type="compositionally biased region" description="Polar residues" evidence="2">
    <location>
        <begin position="475"/>
        <end position="490"/>
    </location>
</feature>
<feature type="compositionally biased region" description="Polar residues" evidence="2">
    <location>
        <begin position="382"/>
        <end position="396"/>
    </location>
</feature>
<dbReference type="AlphaFoldDB" id="A0A166H789"/>
<evidence type="ECO:0008006" key="7">
    <source>
        <dbReference type="Google" id="ProtNLM"/>
    </source>
</evidence>
<protein>
    <recommendedName>
        <fullName evidence="7">YTH domain-containing protein</fullName>
    </recommendedName>
</protein>
<proteinExistence type="predicted"/>
<evidence type="ECO:0000259" key="4">
    <source>
        <dbReference type="PROSITE" id="PS50882"/>
    </source>
</evidence>
<feature type="compositionally biased region" description="Low complexity" evidence="2">
    <location>
        <begin position="65"/>
        <end position="83"/>
    </location>
</feature>
<dbReference type="CDD" id="cd00590">
    <property type="entry name" value="RRM_SF"/>
    <property type="match status" value="1"/>
</dbReference>
<dbReference type="InterPro" id="IPR045168">
    <property type="entry name" value="YTH_prot"/>
</dbReference>
<feature type="region of interest" description="Disordered" evidence="2">
    <location>
        <begin position="467"/>
        <end position="490"/>
    </location>
</feature>
<organism evidence="5 6">
    <name type="scientific">Athelia psychrophila</name>
    <dbReference type="NCBI Taxonomy" id="1759441"/>
    <lineage>
        <taxon>Eukaryota</taxon>
        <taxon>Fungi</taxon>
        <taxon>Dikarya</taxon>
        <taxon>Basidiomycota</taxon>
        <taxon>Agaricomycotina</taxon>
        <taxon>Agaricomycetes</taxon>
        <taxon>Agaricomycetidae</taxon>
        <taxon>Atheliales</taxon>
        <taxon>Atheliaceae</taxon>
        <taxon>Athelia</taxon>
    </lineage>
</organism>
<dbReference type="InterPro" id="IPR000504">
    <property type="entry name" value="RRM_dom"/>
</dbReference>
<dbReference type="InterPro" id="IPR007275">
    <property type="entry name" value="YTH_domain"/>
</dbReference>
<dbReference type="PROSITE" id="PS50882">
    <property type="entry name" value="YTH"/>
    <property type="match status" value="2"/>
</dbReference>
<evidence type="ECO:0000259" key="3">
    <source>
        <dbReference type="PROSITE" id="PS50102"/>
    </source>
</evidence>
<accession>A0A166H789</accession>
<dbReference type="PANTHER" id="PTHR12357:SF3">
    <property type="entry name" value="YTH DOMAIN-CONTAINING PROTEIN 1"/>
    <property type="match status" value="1"/>
</dbReference>
<dbReference type="Gene3D" id="3.10.590.10">
    <property type="entry name" value="ph1033 like domains"/>
    <property type="match status" value="2"/>
</dbReference>
<dbReference type="Pfam" id="PF25701">
    <property type="entry name" value="RRM_YTH1"/>
    <property type="match status" value="1"/>
</dbReference>
<feature type="region of interest" description="Disordered" evidence="2">
    <location>
        <begin position="382"/>
        <end position="427"/>
    </location>
</feature>
<feature type="region of interest" description="Disordered" evidence="2">
    <location>
        <begin position="440"/>
        <end position="459"/>
    </location>
</feature>
<dbReference type="Pfam" id="PF04146">
    <property type="entry name" value="YTH"/>
    <property type="match status" value="1"/>
</dbReference>
<evidence type="ECO:0000256" key="1">
    <source>
        <dbReference type="PROSITE-ProRule" id="PRU00176"/>
    </source>
</evidence>
<dbReference type="PROSITE" id="PS50102">
    <property type="entry name" value="RRM"/>
    <property type="match status" value="1"/>
</dbReference>
<dbReference type="SUPFAM" id="SSF54928">
    <property type="entry name" value="RNA-binding domain, RBD"/>
    <property type="match status" value="1"/>
</dbReference>
<dbReference type="GO" id="GO:0005654">
    <property type="term" value="C:nucleoplasm"/>
    <property type="evidence" value="ECO:0007669"/>
    <property type="project" value="TreeGrafter"/>
</dbReference>
<feature type="domain" description="RRM" evidence="3">
    <location>
        <begin position="120"/>
        <end position="210"/>
    </location>
</feature>
<dbReference type="GO" id="GO:0000381">
    <property type="term" value="P:regulation of alternative mRNA splicing, via spliceosome"/>
    <property type="evidence" value="ECO:0007669"/>
    <property type="project" value="TreeGrafter"/>
</dbReference>
<feature type="compositionally biased region" description="Polar residues" evidence="2">
    <location>
        <begin position="405"/>
        <end position="423"/>
    </location>
</feature>
<feature type="region of interest" description="Disordered" evidence="2">
    <location>
        <begin position="143"/>
        <end position="163"/>
    </location>
</feature>
<dbReference type="InterPro" id="IPR057720">
    <property type="entry name" value="RRM_YTH1"/>
</dbReference>
<dbReference type="Gene3D" id="3.30.70.330">
    <property type="match status" value="1"/>
</dbReference>
<sequence>MPPGSTAQAHQYDAAHTSYPHYPMTYLRAEASYPMDNPVHFSTNPANTYPGHQPVSGVPPARIEPPVASSSSAPYARSSPQPAIATEPILAQPVPSKAPEARPAIRRSYHPNPPVQRSEWVMWAGNVPSDTVHDELWRFFKQPPSQSSTRAPSPEKDGVSDESEELYDGVTSIFLISRSNCAFVNFETEAQLHKAIDRFNGTPLRPNDTRCPRLLCRVRRKDDDLKAGVGGQRGMGIHTRWVKEREVKPEERETPTPAVAPLEQLTSAVGNVSLSSDEELSIQSQKQSSTSSYASTNSSMLTRHFPKRYFILKSLTQFDLDLSVEKRLWATQKHNEGILDQAYRTSTDVYLVFSVNKSGEFYGYARMNGPILQGGHSVSWASRTSEENTSARSSLSPAAGRATRQPDSSSPVASAHQAESPNFFSPVENRLVEKSPGLLSESEIQVPETDRTTSSGANNQALRSAPAVLGPAHRQFTTDTPQPKQSLGTDQLFNAPVTAPFDTPFDLDPTAPGRARRDVGSAAESSSLAGVPEELDGDVARADDAVPTREGWGASFPIEWICTDRLPFFRTRHLRNPWNHDREIKVSRDGTELEPAIGQTLLDEWKALAAETTVDDEKPLRRGPATPTATSISAALDPRTKGGTRRS</sequence>
<feature type="domain" description="YTH" evidence="4">
    <location>
        <begin position="465"/>
        <end position="605"/>
    </location>
</feature>
<dbReference type="Proteomes" id="UP000076532">
    <property type="component" value="Unassembled WGS sequence"/>
</dbReference>
<dbReference type="GO" id="GO:0003729">
    <property type="term" value="F:mRNA binding"/>
    <property type="evidence" value="ECO:0007669"/>
    <property type="project" value="TreeGrafter"/>
</dbReference>
<dbReference type="CDD" id="cd21134">
    <property type="entry name" value="YTH"/>
    <property type="match status" value="1"/>
</dbReference>
<dbReference type="EMBL" id="KV417571">
    <property type="protein sequence ID" value="KZP18558.1"/>
    <property type="molecule type" value="Genomic_DNA"/>
</dbReference>
<dbReference type="STRING" id="436010.A0A166H789"/>
<dbReference type="GO" id="GO:0000398">
    <property type="term" value="P:mRNA splicing, via spliceosome"/>
    <property type="evidence" value="ECO:0007669"/>
    <property type="project" value="TreeGrafter"/>
</dbReference>
<dbReference type="GO" id="GO:1990247">
    <property type="term" value="F:N6-methyladenosine-containing RNA reader activity"/>
    <property type="evidence" value="ECO:0007669"/>
    <property type="project" value="TreeGrafter"/>
</dbReference>
<feature type="region of interest" description="Disordered" evidence="2">
    <location>
        <begin position="503"/>
        <end position="531"/>
    </location>
</feature>
<feature type="compositionally biased region" description="Low complexity" evidence="2">
    <location>
        <begin position="624"/>
        <end position="635"/>
    </location>
</feature>
<keyword evidence="1" id="KW-0694">RNA-binding</keyword>